<protein>
    <recommendedName>
        <fullName evidence="1">Tf2-1-like SH3-like domain-containing protein</fullName>
    </recommendedName>
</protein>
<dbReference type="SUPFAM" id="SSF53098">
    <property type="entry name" value="Ribonuclease H-like"/>
    <property type="match status" value="1"/>
</dbReference>
<reference evidence="3" key="1">
    <citation type="submission" date="2025-08" db="UniProtKB">
        <authorList>
            <consortium name="RefSeq"/>
        </authorList>
    </citation>
    <scope>IDENTIFICATION</scope>
    <source>
        <tissue evidence="3">Leaves</tissue>
    </source>
</reference>
<gene>
    <name evidence="3" type="primary">LOC140008780</name>
</gene>
<evidence type="ECO:0000259" key="1">
    <source>
        <dbReference type="Pfam" id="PF24626"/>
    </source>
</evidence>
<evidence type="ECO:0000313" key="2">
    <source>
        <dbReference type="Proteomes" id="UP001652660"/>
    </source>
</evidence>
<keyword evidence="2" id="KW-1185">Reference proteome</keyword>
<dbReference type="Gene3D" id="3.30.420.10">
    <property type="entry name" value="Ribonuclease H-like superfamily/Ribonuclease H"/>
    <property type="match status" value="1"/>
</dbReference>
<dbReference type="InterPro" id="IPR036397">
    <property type="entry name" value="RNaseH_sf"/>
</dbReference>
<dbReference type="InterPro" id="IPR016197">
    <property type="entry name" value="Chromo-like_dom_sf"/>
</dbReference>
<dbReference type="InterPro" id="IPR056924">
    <property type="entry name" value="SH3_Tf2-1"/>
</dbReference>
<feature type="domain" description="Tf2-1-like SH3-like" evidence="1">
    <location>
        <begin position="69"/>
        <end position="132"/>
    </location>
</feature>
<dbReference type="PANTHER" id="PTHR35046">
    <property type="entry name" value="ZINC KNUCKLE (CCHC-TYPE) FAMILY PROTEIN"/>
    <property type="match status" value="1"/>
</dbReference>
<sequence>MYFDNIYKLHGLPLSIVSDRDRLFTSMFRQELFGKLGTELHYSTAYHPQTEMLNSLLTKIELKGVFQVGDWVYLKLQPYRQTSVAVRKNLKLSSKYYGPYKVLQKVGNAAYRLELPAGSLIHPTFHVSLLKPSAKNHVMTQELPLTAADGQIKIAPESATATREIIRKRQKVTQVLIKWVNLGTEDSTWENVTVIQSQFPNFQLNPSD</sequence>
<name>A0ABM4UR49_COFAR</name>
<dbReference type="GeneID" id="140008780"/>
<dbReference type="Pfam" id="PF24626">
    <property type="entry name" value="SH3_Tf2-1"/>
    <property type="match status" value="1"/>
</dbReference>
<dbReference type="RefSeq" id="XP_071909754.1">
    <property type="nucleotide sequence ID" value="XM_072053653.1"/>
</dbReference>
<organism evidence="2 3">
    <name type="scientific">Coffea arabica</name>
    <name type="common">Arabian coffee</name>
    <dbReference type="NCBI Taxonomy" id="13443"/>
    <lineage>
        <taxon>Eukaryota</taxon>
        <taxon>Viridiplantae</taxon>
        <taxon>Streptophyta</taxon>
        <taxon>Embryophyta</taxon>
        <taxon>Tracheophyta</taxon>
        <taxon>Spermatophyta</taxon>
        <taxon>Magnoliopsida</taxon>
        <taxon>eudicotyledons</taxon>
        <taxon>Gunneridae</taxon>
        <taxon>Pentapetalae</taxon>
        <taxon>asterids</taxon>
        <taxon>lamiids</taxon>
        <taxon>Gentianales</taxon>
        <taxon>Rubiaceae</taxon>
        <taxon>Ixoroideae</taxon>
        <taxon>Gardenieae complex</taxon>
        <taxon>Bertiereae - Coffeeae clade</taxon>
        <taxon>Coffeeae</taxon>
        <taxon>Coffea</taxon>
    </lineage>
</organism>
<dbReference type="PANTHER" id="PTHR35046:SF9">
    <property type="entry name" value="RNA-DIRECTED DNA POLYMERASE"/>
    <property type="match status" value="1"/>
</dbReference>
<accession>A0ABM4UR49</accession>
<dbReference type="SUPFAM" id="SSF54160">
    <property type="entry name" value="Chromo domain-like"/>
    <property type="match status" value="1"/>
</dbReference>
<dbReference type="Proteomes" id="UP001652660">
    <property type="component" value="Chromosome 6c"/>
</dbReference>
<evidence type="ECO:0000313" key="3">
    <source>
        <dbReference type="RefSeq" id="XP_071909754.1"/>
    </source>
</evidence>
<dbReference type="Gene3D" id="2.40.50.40">
    <property type="match status" value="1"/>
</dbReference>
<dbReference type="InterPro" id="IPR012337">
    <property type="entry name" value="RNaseH-like_sf"/>
</dbReference>
<proteinExistence type="predicted"/>